<accession>X0SE34</accession>
<evidence type="ECO:0000313" key="1">
    <source>
        <dbReference type="EMBL" id="GAF79269.1"/>
    </source>
</evidence>
<sequence length="147" mass="17386">MHAMMKTLIDRGTPPTHILNVEIMNTAKKEWFVQEICYRLNTDWKIIDQLNTFILKWSIIKDQKHISYYMYSHANDELTHKYVGWVLEKILRDLIANGYDVGDVKISYLITKPLCEFKIYGTQTINSSTLLEEEEEDDDVVIVRTKR</sequence>
<protein>
    <submittedName>
        <fullName evidence="1">Uncharacterized protein</fullName>
    </submittedName>
</protein>
<dbReference type="AlphaFoldDB" id="X0SE34"/>
<organism evidence="1">
    <name type="scientific">marine sediment metagenome</name>
    <dbReference type="NCBI Taxonomy" id="412755"/>
    <lineage>
        <taxon>unclassified sequences</taxon>
        <taxon>metagenomes</taxon>
        <taxon>ecological metagenomes</taxon>
    </lineage>
</organism>
<name>X0SE34_9ZZZZ</name>
<comment type="caution">
    <text evidence="1">The sequence shown here is derived from an EMBL/GenBank/DDBJ whole genome shotgun (WGS) entry which is preliminary data.</text>
</comment>
<gene>
    <name evidence="1" type="ORF">S01H1_03668</name>
</gene>
<proteinExistence type="predicted"/>
<dbReference type="EMBL" id="BARS01001980">
    <property type="protein sequence ID" value="GAF79269.1"/>
    <property type="molecule type" value="Genomic_DNA"/>
</dbReference>
<reference evidence="1" key="1">
    <citation type="journal article" date="2014" name="Front. Microbiol.">
        <title>High frequency of phylogenetically diverse reductive dehalogenase-homologous genes in deep subseafloor sedimentary metagenomes.</title>
        <authorList>
            <person name="Kawai M."/>
            <person name="Futagami T."/>
            <person name="Toyoda A."/>
            <person name="Takaki Y."/>
            <person name="Nishi S."/>
            <person name="Hori S."/>
            <person name="Arai W."/>
            <person name="Tsubouchi T."/>
            <person name="Morono Y."/>
            <person name="Uchiyama I."/>
            <person name="Ito T."/>
            <person name="Fujiyama A."/>
            <person name="Inagaki F."/>
            <person name="Takami H."/>
        </authorList>
    </citation>
    <scope>NUCLEOTIDE SEQUENCE</scope>
    <source>
        <strain evidence="1">Expedition CK06-06</strain>
    </source>
</reference>